<dbReference type="AlphaFoldDB" id="A0A6A5ZPG8"/>
<dbReference type="InterPro" id="IPR053185">
    <property type="entry name" value="SET_domain_protein"/>
</dbReference>
<dbReference type="InterPro" id="IPR046341">
    <property type="entry name" value="SET_dom_sf"/>
</dbReference>
<dbReference type="Proteomes" id="UP000799770">
    <property type="component" value="Unassembled WGS sequence"/>
</dbReference>
<feature type="domain" description="SET" evidence="1">
    <location>
        <begin position="21"/>
        <end position="214"/>
    </location>
</feature>
<gene>
    <name evidence="2" type="ORF">BDV96DRAFT_641546</name>
</gene>
<name>A0A6A5ZPG8_9PLEO</name>
<dbReference type="PANTHER" id="PTHR47332">
    <property type="entry name" value="SET DOMAIN-CONTAINING PROTEIN 5"/>
    <property type="match status" value="1"/>
</dbReference>
<accession>A0A6A5ZPG8</accession>
<evidence type="ECO:0000259" key="1">
    <source>
        <dbReference type="PROSITE" id="PS50280"/>
    </source>
</evidence>
<dbReference type="PROSITE" id="PS50280">
    <property type="entry name" value="SET"/>
    <property type="match status" value="1"/>
</dbReference>
<reference evidence="2" key="1">
    <citation type="journal article" date="2020" name="Stud. Mycol.">
        <title>101 Dothideomycetes genomes: a test case for predicting lifestyles and emergence of pathogens.</title>
        <authorList>
            <person name="Haridas S."/>
            <person name="Albert R."/>
            <person name="Binder M."/>
            <person name="Bloem J."/>
            <person name="Labutti K."/>
            <person name="Salamov A."/>
            <person name="Andreopoulos B."/>
            <person name="Baker S."/>
            <person name="Barry K."/>
            <person name="Bills G."/>
            <person name="Bluhm B."/>
            <person name="Cannon C."/>
            <person name="Castanera R."/>
            <person name="Culley D."/>
            <person name="Daum C."/>
            <person name="Ezra D."/>
            <person name="Gonzalez J."/>
            <person name="Henrissat B."/>
            <person name="Kuo A."/>
            <person name="Liang C."/>
            <person name="Lipzen A."/>
            <person name="Lutzoni F."/>
            <person name="Magnuson J."/>
            <person name="Mondo S."/>
            <person name="Nolan M."/>
            <person name="Ohm R."/>
            <person name="Pangilinan J."/>
            <person name="Park H.-J."/>
            <person name="Ramirez L."/>
            <person name="Alfaro M."/>
            <person name="Sun H."/>
            <person name="Tritt A."/>
            <person name="Yoshinaga Y."/>
            <person name="Zwiers L.-H."/>
            <person name="Turgeon B."/>
            <person name="Goodwin S."/>
            <person name="Spatafora J."/>
            <person name="Crous P."/>
            <person name="Grigoriev I."/>
        </authorList>
    </citation>
    <scope>NUCLEOTIDE SEQUENCE</scope>
    <source>
        <strain evidence="2">CBS 627.86</strain>
    </source>
</reference>
<keyword evidence="3" id="KW-1185">Reference proteome</keyword>
<dbReference type="EMBL" id="ML977313">
    <property type="protein sequence ID" value="KAF2120894.1"/>
    <property type="molecule type" value="Genomic_DNA"/>
</dbReference>
<dbReference type="PANTHER" id="PTHR47332:SF6">
    <property type="entry name" value="SET DOMAIN-CONTAINING PROTEIN"/>
    <property type="match status" value="1"/>
</dbReference>
<dbReference type="InterPro" id="IPR011990">
    <property type="entry name" value="TPR-like_helical_dom_sf"/>
</dbReference>
<dbReference type="Gene3D" id="1.25.40.10">
    <property type="entry name" value="Tetratricopeptide repeat domain"/>
    <property type="match status" value="1"/>
</dbReference>
<dbReference type="SUPFAM" id="SSF82199">
    <property type="entry name" value="SET domain"/>
    <property type="match status" value="1"/>
</dbReference>
<dbReference type="OrthoDB" id="265717at2759"/>
<dbReference type="InterPro" id="IPR001214">
    <property type="entry name" value="SET_dom"/>
</dbReference>
<dbReference type="Pfam" id="PF00856">
    <property type="entry name" value="SET"/>
    <property type="match status" value="1"/>
</dbReference>
<evidence type="ECO:0000313" key="2">
    <source>
        <dbReference type="EMBL" id="KAF2120894.1"/>
    </source>
</evidence>
<proteinExistence type="predicted"/>
<dbReference type="CDD" id="cd20071">
    <property type="entry name" value="SET_SMYD"/>
    <property type="match status" value="1"/>
</dbReference>
<protein>
    <recommendedName>
        <fullName evidence="1">SET domain-containing protein</fullName>
    </recommendedName>
</protein>
<dbReference type="Gene3D" id="2.170.270.10">
    <property type="entry name" value="SET domain"/>
    <property type="match status" value="1"/>
</dbReference>
<evidence type="ECO:0000313" key="3">
    <source>
        <dbReference type="Proteomes" id="UP000799770"/>
    </source>
</evidence>
<organism evidence="2 3">
    <name type="scientific">Lophiotrema nucula</name>
    <dbReference type="NCBI Taxonomy" id="690887"/>
    <lineage>
        <taxon>Eukaryota</taxon>
        <taxon>Fungi</taxon>
        <taxon>Dikarya</taxon>
        <taxon>Ascomycota</taxon>
        <taxon>Pezizomycotina</taxon>
        <taxon>Dothideomycetes</taxon>
        <taxon>Pleosporomycetidae</taxon>
        <taxon>Pleosporales</taxon>
        <taxon>Lophiotremataceae</taxon>
        <taxon>Lophiotrema</taxon>
    </lineage>
</organism>
<sequence length="352" mass="39598">MRNYPWTHTTQCTEILPSIGDKLCVYTNASFSNGRGISIFTTPKLAEEFANLPAFKDQSALKDVNVDSGAWYAHELPGKGVGLLANKSLKSKDRVTAYTPALIAHLEGDLGTMEREKWYRLAISQLPDATQHAYLQLAFVYGQDIIRVQDIVKANTFQLHVGGQNHLAVFPETSRLNHACSPNAQYYLDPGLLTHFVHATRPIALDEEITISYTSPLDLTEVRQQHLQDGFLFTCTCSRCTNQEATDDTVETIQRLQAALNDWSESSHGTPKLAETVLSLYRREGLEGFLDIPYGFAALAYNAVGDSKEAEKFARLAQESILLKDGPWTPNMQIWNELLKDPMKHWSYKRRM</sequence>